<accession>A0A495V7A1</accession>
<feature type="transmembrane region" description="Helical" evidence="6">
    <location>
        <begin position="292"/>
        <end position="315"/>
    </location>
</feature>
<feature type="transmembrane region" description="Helical" evidence="6">
    <location>
        <begin position="209"/>
        <end position="227"/>
    </location>
</feature>
<feature type="domain" description="O-antigen ligase-related" evidence="7">
    <location>
        <begin position="247"/>
        <end position="388"/>
    </location>
</feature>
<proteinExistence type="predicted"/>
<dbReference type="GO" id="GO:0016020">
    <property type="term" value="C:membrane"/>
    <property type="evidence" value="ECO:0007669"/>
    <property type="project" value="UniProtKB-SubCell"/>
</dbReference>
<name>A0A495V7A1_9GAMM</name>
<gene>
    <name evidence="8" type="ORF">BDD21_2708</name>
</gene>
<dbReference type="PANTHER" id="PTHR37422">
    <property type="entry name" value="TEICHURONIC ACID BIOSYNTHESIS PROTEIN TUAE"/>
    <property type="match status" value="1"/>
</dbReference>
<evidence type="ECO:0000313" key="9">
    <source>
        <dbReference type="Proteomes" id="UP000274556"/>
    </source>
</evidence>
<feature type="transmembrane region" description="Helical" evidence="6">
    <location>
        <begin position="430"/>
        <end position="449"/>
    </location>
</feature>
<feature type="transmembrane region" description="Helical" evidence="6">
    <location>
        <begin position="239"/>
        <end position="256"/>
    </location>
</feature>
<comment type="subcellular location">
    <subcellularLocation>
        <location evidence="1">Membrane</location>
        <topology evidence="1">Multi-pass membrane protein</topology>
    </subcellularLocation>
</comment>
<dbReference type="Proteomes" id="UP000274556">
    <property type="component" value="Unassembled WGS sequence"/>
</dbReference>
<evidence type="ECO:0000256" key="3">
    <source>
        <dbReference type="ARBA" id="ARBA00022989"/>
    </source>
</evidence>
<dbReference type="EMBL" id="RBXL01000001">
    <property type="protein sequence ID" value="RKT45272.1"/>
    <property type="molecule type" value="Genomic_DNA"/>
</dbReference>
<organism evidence="8 9">
    <name type="scientific">Thiocapsa rosea</name>
    <dbReference type="NCBI Taxonomy" id="69360"/>
    <lineage>
        <taxon>Bacteria</taxon>
        <taxon>Pseudomonadati</taxon>
        <taxon>Pseudomonadota</taxon>
        <taxon>Gammaproteobacteria</taxon>
        <taxon>Chromatiales</taxon>
        <taxon>Chromatiaceae</taxon>
        <taxon>Thiocapsa</taxon>
    </lineage>
</organism>
<dbReference type="AlphaFoldDB" id="A0A495V7A1"/>
<evidence type="ECO:0000256" key="5">
    <source>
        <dbReference type="SAM" id="MobiDB-lite"/>
    </source>
</evidence>
<feature type="transmembrane region" description="Helical" evidence="6">
    <location>
        <begin position="130"/>
        <end position="151"/>
    </location>
</feature>
<feature type="transmembrane region" description="Helical" evidence="6">
    <location>
        <begin position="21"/>
        <end position="44"/>
    </location>
</feature>
<dbReference type="InterPro" id="IPR051533">
    <property type="entry name" value="WaaL-like"/>
</dbReference>
<evidence type="ECO:0000256" key="4">
    <source>
        <dbReference type="ARBA" id="ARBA00023136"/>
    </source>
</evidence>
<dbReference type="GO" id="GO:0016874">
    <property type="term" value="F:ligase activity"/>
    <property type="evidence" value="ECO:0007669"/>
    <property type="project" value="UniProtKB-KW"/>
</dbReference>
<keyword evidence="2 6" id="KW-0812">Transmembrane</keyword>
<evidence type="ECO:0000256" key="1">
    <source>
        <dbReference type="ARBA" id="ARBA00004141"/>
    </source>
</evidence>
<evidence type="ECO:0000256" key="2">
    <source>
        <dbReference type="ARBA" id="ARBA00022692"/>
    </source>
</evidence>
<keyword evidence="3 6" id="KW-1133">Transmembrane helix</keyword>
<evidence type="ECO:0000259" key="7">
    <source>
        <dbReference type="Pfam" id="PF04932"/>
    </source>
</evidence>
<dbReference type="RefSeq" id="WP_120797575.1">
    <property type="nucleotide sequence ID" value="NZ_RBXL01000001.1"/>
</dbReference>
<feature type="transmembrane region" description="Helical" evidence="6">
    <location>
        <begin position="262"/>
        <end position="280"/>
    </location>
</feature>
<feature type="transmembrane region" description="Helical" evidence="6">
    <location>
        <begin position="50"/>
        <end position="69"/>
    </location>
</feature>
<feature type="transmembrane region" description="Helical" evidence="6">
    <location>
        <begin position="373"/>
        <end position="395"/>
    </location>
</feature>
<evidence type="ECO:0000256" key="6">
    <source>
        <dbReference type="SAM" id="Phobius"/>
    </source>
</evidence>
<keyword evidence="4 6" id="KW-0472">Membrane</keyword>
<sequence length="488" mass="52746">MALSTRFKAAIPIDSTPAANALAWLQVWVIGSVAAVLMVMMGGVHPGPRALAGAAIAGLFFLTWFWRLARGQGADARDRGWLWVWLAVSGWIGLQLLPLPREVFDWIGVYPPDLLAQYPELPITRLSPNIAATLGFWGMFTTYWAAAYLAAELPRRHLAVLVGILVGLVFAEALYGFIAHMGRFETVLGLWPAPADHAVVVGTFWNRNHLAGLLALGWSLGIAYLLFGTRMRPVRVHEVRYLLVLVFSLVLALALFNSLSRLGTASALFGLLVFVLLARANRVGRVAGLERFWLFSAGLVALGLAIAFGLAPLLLRYSAVVTDTGRLEALLPLAHLPAKSWIAGVGAGGFEDIFKLVQPASLAPTFDYLHNDWVQFVLEFGVLGSVLVTAASVVWWRRAGPSRLNRLRAGAAGGIVAIALHSWGDFNLQIPGTAFAFWVVVGVLCNRALEREDVALRGADAGSRASGVGSAPLREGRRGARGSRDPRR</sequence>
<reference evidence="8 9" key="1">
    <citation type="submission" date="2018-10" db="EMBL/GenBank/DDBJ databases">
        <title>Genomic Encyclopedia of Archaeal and Bacterial Type Strains, Phase II (KMG-II): from individual species to whole genera.</title>
        <authorList>
            <person name="Goeker M."/>
        </authorList>
    </citation>
    <scope>NUCLEOTIDE SEQUENCE [LARGE SCALE GENOMIC DNA]</scope>
    <source>
        <strain evidence="8 9">DSM 235</strain>
    </source>
</reference>
<dbReference type="Pfam" id="PF04932">
    <property type="entry name" value="Wzy_C"/>
    <property type="match status" value="1"/>
</dbReference>
<comment type="caution">
    <text evidence="8">The sequence shown here is derived from an EMBL/GenBank/DDBJ whole genome shotgun (WGS) entry which is preliminary data.</text>
</comment>
<feature type="transmembrane region" description="Helical" evidence="6">
    <location>
        <begin position="81"/>
        <end position="99"/>
    </location>
</feature>
<dbReference type="OrthoDB" id="9783389at2"/>
<feature type="region of interest" description="Disordered" evidence="5">
    <location>
        <begin position="460"/>
        <end position="488"/>
    </location>
</feature>
<feature type="compositionally biased region" description="Basic and acidic residues" evidence="5">
    <location>
        <begin position="474"/>
        <end position="488"/>
    </location>
</feature>
<dbReference type="PANTHER" id="PTHR37422:SF23">
    <property type="entry name" value="TEICHURONIC ACID BIOSYNTHESIS PROTEIN TUAE"/>
    <property type="match status" value="1"/>
</dbReference>
<protein>
    <submittedName>
        <fullName evidence="8">O-antigen ligase-like membrane protein</fullName>
    </submittedName>
</protein>
<feature type="transmembrane region" description="Helical" evidence="6">
    <location>
        <begin position="407"/>
        <end position="424"/>
    </location>
</feature>
<evidence type="ECO:0000313" key="8">
    <source>
        <dbReference type="EMBL" id="RKT45272.1"/>
    </source>
</evidence>
<feature type="transmembrane region" description="Helical" evidence="6">
    <location>
        <begin position="158"/>
        <end position="178"/>
    </location>
</feature>
<dbReference type="InterPro" id="IPR007016">
    <property type="entry name" value="O-antigen_ligase-rel_domated"/>
</dbReference>
<keyword evidence="9" id="KW-1185">Reference proteome</keyword>
<keyword evidence="8" id="KW-0436">Ligase</keyword>